<feature type="domain" description="2-oxoacid dehydrogenase acyltransferase catalytic" evidence="4">
    <location>
        <begin position="10"/>
        <end position="220"/>
    </location>
</feature>
<evidence type="ECO:0000313" key="6">
    <source>
        <dbReference type="Proteomes" id="UP001589748"/>
    </source>
</evidence>
<dbReference type="InterPro" id="IPR023213">
    <property type="entry name" value="CAT-like_dom_sf"/>
</dbReference>
<dbReference type="InterPro" id="IPR001078">
    <property type="entry name" value="2-oxoacid_DH_actylTfrase"/>
</dbReference>
<evidence type="ECO:0000256" key="2">
    <source>
        <dbReference type="ARBA" id="ARBA00022679"/>
    </source>
</evidence>
<dbReference type="Proteomes" id="UP001589748">
    <property type="component" value="Unassembled WGS sequence"/>
</dbReference>
<sequence>MSTTTGTDQGTTTPLKGIRRTAARRMVAAWQAPVFHLTVGVDMTNALDPARRPAGTTVSDVLLAACAQALKVHPALNAHYADEAVTTFEQVNVGLAVATDAGLVVPVVQGAGELDLEGIAAQRKEIVGRARSGKLQMSDVSGGTFTVSNLGMLGIDSFDAILNVPQVAILAVGSTRHQQVWNDGDPQWRPIAQLTLTCDHRAIDGATGATFLSAVRAAVEAGPASADATA</sequence>
<evidence type="ECO:0000313" key="5">
    <source>
        <dbReference type="EMBL" id="MFB9375907.1"/>
    </source>
</evidence>
<dbReference type="PANTHER" id="PTHR43178">
    <property type="entry name" value="DIHYDROLIPOAMIDE ACETYLTRANSFERASE COMPONENT OF PYRUVATE DEHYDROGENASE COMPLEX"/>
    <property type="match status" value="1"/>
</dbReference>
<dbReference type="RefSeq" id="WP_380139717.1">
    <property type="nucleotide sequence ID" value="NZ_JBHLUI010000012.1"/>
</dbReference>
<keyword evidence="3" id="KW-0012">Acyltransferase</keyword>
<dbReference type="Gene3D" id="3.30.559.10">
    <property type="entry name" value="Chloramphenicol acetyltransferase-like domain"/>
    <property type="match status" value="1"/>
</dbReference>
<name>A0ABV5LPA8_9ACTN</name>
<gene>
    <name evidence="5" type="ORF">ACFFVI_02890</name>
</gene>
<protein>
    <submittedName>
        <fullName evidence="5">2-oxo acid dehydrogenase subunit E2</fullName>
    </submittedName>
</protein>
<comment type="cofactor">
    <cofactor evidence="1">
        <name>(R)-lipoate</name>
        <dbReference type="ChEBI" id="CHEBI:83088"/>
    </cofactor>
</comment>
<organism evidence="5 6">
    <name type="scientific">Kineococcus gynurae</name>
    <dbReference type="NCBI Taxonomy" id="452979"/>
    <lineage>
        <taxon>Bacteria</taxon>
        <taxon>Bacillati</taxon>
        <taxon>Actinomycetota</taxon>
        <taxon>Actinomycetes</taxon>
        <taxon>Kineosporiales</taxon>
        <taxon>Kineosporiaceae</taxon>
        <taxon>Kineococcus</taxon>
    </lineage>
</organism>
<reference evidence="5 6" key="1">
    <citation type="submission" date="2024-09" db="EMBL/GenBank/DDBJ databases">
        <authorList>
            <person name="Sun Q."/>
            <person name="Mori K."/>
        </authorList>
    </citation>
    <scope>NUCLEOTIDE SEQUENCE [LARGE SCALE GENOMIC DNA]</scope>
    <source>
        <strain evidence="5 6">TISTR 1856</strain>
    </source>
</reference>
<accession>A0ABV5LPA8</accession>
<dbReference type="InterPro" id="IPR050743">
    <property type="entry name" value="2-oxoacid_DH_E2_comp"/>
</dbReference>
<dbReference type="PANTHER" id="PTHR43178:SF5">
    <property type="entry name" value="LIPOAMIDE ACYLTRANSFERASE COMPONENT OF BRANCHED-CHAIN ALPHA-KETO ACID DEHYDROGENASE COMPLEX, MITOCHONDRIAL"/>
    <property type="match status" value="1"/>
</dbReference>
<proteinExistence type="predicted"/>
<dbReference type="EMBL" id="JBHMDM010000001">
    <property type="protein sequence ID" value="MFB9375907.1"/>
    <property type="molecule type" value="Genomic_DNA"/>
</dbReference>
<keyword evidence="2" id="KW-0808">Transferase</keyword>
<evidence type="ECO:0000256" key="3">
    <source>
        <dbReference type="ARBA" id="ARBA00023315"/>
    </source>
</evidence>
<comment type="caution">
    <text evidence="5">The sequence shown here is derived from an EMBL/GenBank/DDBJ whole genome shotgun (WGS) entry which is preliminary data.</text>
</comment>
<evidence type="ECO:0000256" key="1">
    <source>
        <dbReference type="ARBA" id="ARBA00001938"/>
    </source>
</evidence>
<dbReference type="SUPFAM" id="SSF52777">
    <property type="entry name" value="CoA-dependent acyltransferases"/>
    <property type="match status" value="1"/>
</dbReference>
<keyword evidence="6" id="KW-1185">Reference proteome</keyword>
<dbReference type="Pfam" id="PF00198">
    <property type="entry name" value="2-oxoacid_dh"/>
    <property type="match status" value="1"/>
</dbReference>
<evidence type="ECO:0000259" key="4">
    <source>
        <dbReference type="Pfam" id="PF00198"/>
    </source>
</evidence>